<evidence type="ECO:0000256" key="3">
    <source>
        <dbReference type="ARBA" id="ARBA00022833"/>
    </source>
</evidence>
<comment type="caution">
    <text evidence="8">The sequence shown here is derived from an EMBL/GenBank/DDBJ whole genome shotgun (WGS) entry which is preliminary data.</text>
</comment>
<evidence type="ECO:0000256" key="1">
    <source>
        <dbReference type="ARBA" id="ARBA00006217"/>
    </source>
</evidence>
<feature type="binding site" evidence="6">
    <location>
        <position position="42"/>
    </location>
    <ligand>
        <name>Zn(2+)</name>
        <dbReference type="ChEBI" id="CHEBI:29105"/>
    </ligand>
</feature>
<dbReference type="PANTHER" id="PTHR11002:SF76">
    <property type="entry name" value="CARBONIC ANHYDRASE"/>
    <property type="match status" value="1"/>
</dbReference>
<dbReference type="PANTHER" id="PTHR11002">
    <property type="entry name" value="CARBONIC ANHYDRASE"/>
    <property type="match status" value="1"/>
</dbReference>
<dbReference type="Pfam" id="PF00484">
    <property type="entry name" value="Pro_CA"/>
    <property type="match status" value="1"/>
</dbReference>
<dbReference type="RefSeq" id="WP_133880789.1">
    <property type="nucleotide sequence ID" value="NZ_MWIN01000001.1"/>
</dbReference>
<feature type="binding site" evidence="6">
    <location>
        <position position="44"/>
    </location>
    <ligand>
        <name>Zn(2+)</name>
        <dbReference type="ChEBI" id="CHEBI:29105"/>
    </ligand>
</feature>
<proteinExistence type="inferred from homology"/>
<comment type="cofactor">
    <cofactor evidence="6">
        <name>Zn(2+)</name>
        <dbReference type="ChEBI" id="CHEBI:29105"/>
    </cofactor>
    <text evidence="6">Binds 1 zinc ion per subunit.</text>
</comment>
<comment type="function">
    <text evidence="7">Reversible hydration of carbon dioxide.</text>
</comment>
<evidence type="ECO:0000256" key="2">
    <source>
        <dbReference type="ARBA" id="ARBA00022723"/>
    </source>
</evidence>
<evidence type="ECO:0000256" key="4">
    <source>
        <dbReference type="ARBA" id="ARBA00023239"/>
    </source>
</evidence>
<name>A0A4R7PDL9_9GAMM</name>
<evidence type="ECO:0000313" key="8">
    <source>
        <dbReference type="EMBL" id="TDU32275.1"/>
    </source>
</evidence>
<dbReference type="GO" id="GO:0008270">
    <property type="term" value="F:zinc ion binding"/>
    <property type="evidence" value="ECO:0007669"/>
    <property type="project" value="UniProtKB-UniRule"/>
</dbReference>
<dbReference type="Proteomes" id="UP000295341">
    <property type="component" value="Unassembled WGS sequence"/>
</dbReference>
<dbReference type="OrthoDB" id="9797527at2"/>
<dbReference type="SUPFAM" id="SSF53056">
    <property type="entry name" value="beta-carbonic anhydrase, cab"/>
    <property type="match status" value="1"/>
</dbReference>
<dbReference type="InterPro" id="IPR036874">
    <property type="entry name" value="Carbonic_anhydrase_sf"/>
</dbReference>
<evidence type="ECO:0000256" key="6">
    <source>
        <dbReference type="PIRSR" id="PIRSR601765-1"/>
    </source>
</evidence>
<comment type="similarity">
    <text evidence="1 7">Belongs to the beta-class carbonic anhydrase family.</text>
</comment>
<dbReference type="SMART" id="SM00947">
    <property type="entry name" value="Pro_CA"/>
    <property type="match status" value="1"/>
</dbReference>
<feature type="binding site" evidence="6">
    <location>
        <position position="98"/>
    </location>
    <ligand>
        <name>Zn(2+)</name>
        <dbReference type="ChEBI" id="CHEBI:29105"/>
    </ligand>
</feature>
<keyword evidence="3 6" id="KW-0862">Zinc</keyword>
<dbReference type="EC" id="4.2.1.1" evidence="7"/>
<keyword evidence="4 7" id="KW-0456">Lyase</keyword>
<dbReference type="Gene3D" id="3.40.1050.10">
    <property type="entry name" value="Carbonic anhydrase"/>
    <property type="match status" value="1"/>
</dbReference>
<evidence type="ECO:0000313" key="9">
    <source>
        <dbReference type="Proteomes" id="UP000295341"/>
    </source>
</evidence>
<protein>
    <recommendedName>
        <fullName evidence="7">Carbonic anhydrase</fullName>
        <ecNumber evidence="7">4.2.1.1</ecNumber>
    </recommendedName>
    <alternativeName>
        <fullName evidence="7">Carbonate dehydratase</fullName>
    </alternativeName>
</protein>
<evidence type="ECO:0000256" key="5">
    <source>
        <dbReference type="ARBA" id="ARBA00048348"/>
    </source>
</evidence>
<accession>A0A4R7PDL9</accession>
<dbReference type="InterPro" id="IPR001765">
    <property type="entry name" value="Carbonic_anhydrase"/>
</dbReference>
<gene>
    <name evidence="8" type="ORF">DFR24_1666</name>
</gene>
<dbReference type="GO" id="GO:0004089">
    <property type="term" value="F:carbonate dehydratase activity"/>
    <property type="evidence" value="ECO:0007669"/>
    <property type="project" value="UniProtKB-UniRule"/>
</dbReference>
<dbReference type="AlphaFoldDB" id="A0A4R7PDL9"/>
<dbReference type="CDD" id="cd00883">
    <property type="entry name" value="beta_CA_cladeA"/>
    <property type="match status" value="1"/>
</dbReference>
<comment type="catalytic activity">
    <reaction evidence="5 7">
        <text>hydrogencarbonate + H(+) = CO2 + H2O</text>
        <dbReference type="Rhea" id="RHEA:10748"/>
        <dbReference type="ChEBI" id="CHEBI:15377"/>
        <dbReference type="ChEBI" id="CHEBI:15378"/>
        <dbReference type="ChEBI" id="CHEBI:16526"/>
        <dbReference type="ChEBI" id="CHEBI:17544"/>
        <dbReference type="EC" id="4.2.1.1"/>
    </reaction>
</comment>
<keyword evidence="9" id="KW-1185">Reference proteome</keyword>
<dbReference type="EMBL" id="SOBT01000008">
    <property type="protein sequence ID" value="TDU32275.1"/>
    <property type="molecule type" value="Genomic_DNA"/>
</dbReference>
<reference evidence="8 9" key="1">
    <citation type="submission" date="2019-03" db="EMBL/GenBank/DDBJ databases">
        <title>Genomic Encyclopedia of Type Strains, Phase IV (KMG-IV): sequencing the most valuable type-strain genomes for metagenomic binning, comparative biology and taxonomic classification.</title>
        <authorList>
            <person name="Goeker M."/>
        </authorList>
    </citation>
    <scope>NUCLEOTIDE SEQUENCE [LARGE SCALE GENOMIC DNA]</scope>
    <source>
        <strain evidence="8 9">DSM 26377</strain>
    </source>
</reference>
<dbReference type="FunFam" id="3.40.1050.10:FF:000001">
    <property type="entry name" value="Carbonic anhydrase"/>
    <property type="match status" value="1"/>
</dbReference>
<evidence type="ECO:0000256" key="7">
    <source>
        <dbReference type="RuleBase" id="RU003956"/>
    </source>
</evidence>
<sequence>MEDLQKLLENNRDWARKMGERDPDFFKRLEKLQKPDFLWIGCSDSRVPANEIIGMLPGEIFVHRNVANVVAHSDINCQSVIQFAVDRLKVRHIMVVGHYGCGGVHAALDRSRSSGVVDYWLGHVRDVHGLHQHLIDAEPTDRRKESLLGELNVLEQALNVCSSAAVLDAWARGQELSVHGWIYRLGDGLLRHLDLSIDGPCDLSEMRARSVSMILAERARYSAKLRSEMPEPT</sequence>
<organism evidence="8 9">
    <name type="scientific">Panacagrimonas perspica</name>
    <dbReference type="NCBI Taxonomy" id="381431"/>
    <lineage>
        <taxon>Bacteria</taxon>
        <taxon>Pseudomonadati</taxon>
        <taxon>Pseudomonadota</taxon>
        <taxon>Gammaproteobacteria</taxon>
        <taxon>Nevskiales</taxon>
        <taxon>Nevskiaceae</taxon>
        <taxon>Panacagrimonas</taxon>
    </lineage>
</organism>
<keyword evidence="2 6" id="KW-0479">Metal-binding</keyword>
<dbReference type="GO" id="GO:0015976">
    <property type="term" value="P:carbon utilization"/>
    <property type="evidence" value="ECO:0007669"/>
    <property type="project" value="InterPro"/>
</dbReference>
<dbReference type="InterPro" id="IPR015892">
    <property type="entry name" value="Carbonic_anhydrase_CS"/>
</dbReference>
<feature type="binding site" evidence="6">
    <location>
        <position position="101"/>
    </location>
    <ligand>
        <name>Zn(2+)</name>
        <dbReference type="ChEBI" id="CHEBI:29105"/>
    </ligand>
</feature>
<dbReference type="PROSITE" id="PS00705">
    <property type="entry name" value="PROK_CO2_ANHYDRASE_2"/>
    <property type="match status" value="1"/>
</dbReference>
<dbReference type="PROSITE" id="PS00704">
    <property type="entry name" value="PROK_CO2_ANHYDRASE_1"/>
    <property type="match status" value="1"/>
</dbReference>